<evidence type="ECO:0000313" key="1">
    <source>
        <dbReference type="EMBL" id="MPN42308.1"/>
    </source>
</evidence>
<protein>
    <recommendedName>
        <fullName evidence="2">4Fe-4S ferredoxin-type domain-containing protein</fullName>
    </recommendedName>
</protein>
<gene>
    <name evidence="1" type="ORF">SDC9_189865</name>
</gene>
<dbReference type="PROSITE" id="PS50077">
    <property type="entry name" value="HEAT_REPEAT"/>
    <property type="match status" value="1"/>
</dbReference>
<sequence length="109" mass="12107">MEPWVMDALTTILGCELCQRACVHNCGIETTTQMPEAFRLEEILAGRVKPVLAIVGNNLNKQGRIIQHACVVAARQGRTDLIPLIEPWLTDRREGVRVAAAYALEKLAR</sequence>
<accession>A0A645HTD4</accession>
<organism evidence="1">
    <name type="scientific">bioreactor metagenome</name>
    <dbReference type="NCBI Taxonomy" id="1076179"/>
    <lineage>
        <taxon>unclassified sequences</taxon>
        <taxon>metagenomes</taxon>
        <taxon>ecological metagenomes</taxon>
    </lineage>
</organism>
<comment type="caution">
    <text evidence="1">The sequence shown here is derived from an EMBL/GenBank/DDBJ whole genome shotgun (WGS) entry which is preliminary data.</text>
</comment>
<dbReference type="InterPro" id="IPR021133">
    <property type="entry name" value="HEAT_type_2"/>
</dbReference>
<reference evidence="1" key="1">
    <citation type="submission" date="2019-08" db="EMBL/GenBank/DDBJ databases">
        <authorList>
            <person name="Kucharzyk K."/>
            <person name="Murdoch R.W."/>
            <person name="Higgins S."/>
            <person name="Loffler F."/>
        </authorList>
    </citation>
    <scope>NUCLEOTIDE SEQUENCE</scope>
</reference>
<evidence type="ECO:0008006" key="2">
    <source>
        <dbReference type="Google" id="ProtNLM"/>
    </source>
</evidence>
<proteinExistence type="predicted"/>
<dbReference type="AlphaFoldDB" id="A0A645HTD4"/>
<name>A0A645HTD4_9ZZZZ</name>
<dbReference type="EMBL" id="VSSQ01099957">
    <property type="protein sequence ID" value="MPN42308.1"/>
    <property type="molecule type" value="Genomic_DNA"/>
</dbReference>